<protein>
    <submittedName>
        <fullName evidence="1">Uncharacterized protein</fullName>
    </submittedName>
</protein>
<keyword evidence="2" id="KW-1185">Reference proteome</keyword>
<evidence type="ECO:0000313" key="1">
    <source>
        <dbReference type="EMBL" id="CAK9328887.1"/>
    </source>
</evidence>
<sequence length="138" mass="15210">MRWGGENTAPIVSDSKGLAITSSLFRRHYARKRSWSWVPVLMPIASASRTTSSSASTNVVSRVRMEVQNVLNSACKPLKMCKKVSSSLIVTSTAAIRSTKILISLKDCSTVPCGFLFYWIKCRSKLEDTGSGFQRKGD</sequence>
<name>A0ABP0Z9Y2_9ROSI</name>
<organism evidence="1 2">
    <name type="scientific">Citrullus colocynthis</name>
    <name type="common">colocynth</name>
    <dbReference type="NCBI Taxonomy" id="252529"/>
    <lineage>
        <taxon>Eukaryota</taxon>
        <taxon>Viridiplantae</taxon>
        <taxon>Streptophyta</taxon>
        <taxon>Embryophyta</taxon>
        <taxon>Tracheophyta</taxon>
        <taxon>Spermatophyta</taxon>
        <taxon>Magnoliopsida</taxon>
        <taxon>eudicotyledons</taxon>
        <taxon>Gunneridae</taxon>
        <taxon>Pentapetalae</taxon>
        <taxon>rosids</taxon>
        <taxon>fabids</taxon>
        <taxon>Cucurbitales</taxon>
        <taxon>Cucurbitaceae</taxon>
        <taxon>Benincaseae</taxon>
        <taxon>Citrullus</taxon>
    </lineage>
</organism>
<evidence type="ECO:0000313" key="2">
    <source>
        <dbReference type="Proteomes" id="UP001642487"/>
    </source>
</evidence>
<proteinExistence type="predicted"/>
<gene>
    <name evidence="1" type="ORF">CITCOLO1_LOCUS21321</name>
</gene>
<reference evidence="1 2" key="1">
    <citation type="submission" date="2024-03" db="EMBL/GenBank/DDBJ databases">
        <authorList>
            <person name="Gkanogiannis A."/>
            <person name="Becerra Lopez-Lavalle L."/>
        </authorList>
    </citation>
    <scope>NUCLEOTIDE SEQUENCE [LARGE SCALE GENOMIC DNA]</scope>
</reference>
<accession>A0ABP0Z9Y2</accession>
<dbReference type="Proteomes" id="UP001642487">
    <property type="component" value="Chromosome 9"/>
</dbReference>
<dbReference type="EMBL" id="OZ021743">
    <property type="protein sequence ID" value="CAK9328887.1"/>
    <property type="molecule type" value="Genomic_DNA"/>
</dbReference>